<comment type="caution">
    <text evidence="3">The sequence shown here is derived from an EMBL/GenBank/DDBJ whole genome shotgun (WGS) entry which is preliminary data.</text>
</comment>
<feature type="region of interest" description="Disordered" evidence="1">
    <location>
        <begin position="234"/>
        <end position="295"/>
    </location>
</feature>
<evidence type="ECO:0008006" key="5">
    <source>
        <dbReference type="Google" id="ProtNLM"/>
    </source>
</evidence>
<reference evidence="3 4" key="1">
    <citation type="submission" date="2018-06" db="EMBL/GenBank/DDBJ databases">
        <title>Fusarium incarnatum-equiseti species complex species 28.</title>
        <authorList>
            <person name="Gardiner D.M."/>
        </authorList>
    </citation>
    <scope>NUCLEOTIDE SEQUENCE [LARGE SCALE GENOMIC DNA]</scope>
    <source>
        <strain evidence="3 4">FIESC_28</strain>
    </source>
</reference>
<dbReference type="GeneID" id="41993539"/>
<evidence type="ECO:0000313" key="4">
    <source>
        <dbReference type="Proteomes" id="UP000253153"/>
    </source>
</evidence>
<keyword evidence="2" id="KW-1133">Transmembrane helix</keyword>
<dbReference type="AlphaFoldDB" id="A0A366S1C4"/>
<feature type="transmembrane region" description="Helical" evidence="2">
    <location>
        <begin position="207"/>
        <end position="228"/>
    </location>
</feature>
<keyword evidence="4" id="KW-1185">Reference proteome</keyword>
<feature type="compositionally biased region" description="Basic and acidic residues" evidence="1">
    <location>
        <begin position="245"/>
        <end position="295"/>
    </location>
</feature>
<dbReference type="OrthoDB" id="4696326at2759"/>
<dbReference type="EMBL" id="QKXC01000081">
    <property type="protein sequence ID" value="RBR23101.1"/>
    <property type="molecule type" value="Genomic_DNA"/>
</dbReference>
<gene>
    <name evidence="3" type="ORF">FIESC28_04096</name>
</gene>
<accession>A0A366S1C4</accession>
<organism evidence="3 4">
    <name type="scientific">Fusarium coffeatum</name>
    <dbReference type="NCBI Taxonomy" id="231269"/>
    <lineage>
        <taxon>Eukaryota</taxon>
        <taxon>Fungi</taxon>
        <taxon>Dikarya</taxon>
        <taxon>Ascomycota</taxon>
        <taxon>Pezizomycotina</taxon>
        <taxon>Sordariomycetes</taxon>
        <taxon>Hypocreomycetidae</taxon>
        <taxon>Hypocreales</taxon>
        <taxon>Nectriaceae</taxon>
        <taxon>Fusarium</taxon>
        <taxon>Fusarium incarnatum-equiseti species complex</taxon>
    </lineage>
</organism>
<keyword evidence="2" id="KW-0812">Transmembrane</keyword>
<evidence type="ECO:0000256" key="1">
    <source>
        <dbReference type="SAM" id="MobiDB-lite"/>
    </source>
</evidence>
<name>A0A366S1C4_9HYPO</name>
<evidence type="ECO:0000256" key="2">
    <source>
        <dbReference type="SAM" id="Phobius"/>
    </source>
</evidence>
<dbReference type="Gene3D" id="2.120.10.70">
    <property type="entry name" value="Fucose-specific lectin"/>
    <property type="match status" value="1"/>
</dbReference>
<keyword evidence="2" id="KW-0472">Membrane</keyword>
<dbReference type="Proteomes" id="UP000253153">
    <property type="component" value="Unassembled WGS sequence"/>
</dbReference>
<evidence type="ECO:0000313" key="3">
    <source>
        <dbReference type="EMBL" id="RBR23101.1"/>
    </source>
</evidence>
<protein>
    <recommendedName>
        <fullName evidence="5">Fucose-specific lectin</fullName>
    </recommendedName>
</protein>
<sequence>MMMRYTQKTDWVDGGTVYQGVAAGMAIGSMHFDSENITVAFPQGGLTTPLGNNFTNNSKTIEPASPTSTADSDSLLAWNSSLEAMGSSVDRFQSTDRSRRHSIFYIGTDRKLVEVQLLEKSWSMTRDNYGEMWPTADNPSSGIAVAYSEGESKVWIYYWSNKTIVQAYRSTGSRWSDPITLREEDDSREDLLPELNESSGLSTGAKAGIGVGVGVGALVAGALGWLWLKRRNKRKGSGGSPADSHSTEAKKDPAEIDGHERPAELENHRRPAEMDGHGKPAELADRPSVIHELQG</sequence>
<proteinExistence type="predicted"/>
<dbReference type="RefSeq" id="XP_031017692.1">
    <property type="nucleotide sequence ID" value="XM_031158243.1"/>
</dbReference>
<dbReference type="SUPFAM" id="SSF89372">
    <property type="entry name" value="Fucose-specific lectin"/>
    <property type="match status" value="1"/>
</dbReference>
<feature type="region of interest" description="Disordered" evidence="1">
    <location>
        <begin position="48"/>
        <end position="70"/>
    </location>
</feature>